<gene>
    <name evidence="9" type="ORF">QQ008_02335</name>
</gene>
<dbReference type="EMBL" id="JAUJEA010000001">
    <property type="protein sequence ID" value="MDN5200171.1"/>
    <property type="molecule type" value="Genomic_DNA"/>
</dbReference>
<evidence type="ECO:0000256" key="3">
    <source>
        <dbReference type="ARBA" id="ARBA00022763"/>
    </source>
</evidence>
<dbReference type="InterPro" id="IPR036590">
    <property type="entry name" value="SRAP-like"/>
</dbReference>
<evidence type="ECO:0000313" key="9">
    <source>
        <dbReference type="EMBL" id="MDN5200171.1"/>
    </source>
</evidence>
<evidence type="ECO:0000256" key="5">
    <source>
        <dbReference type="ARBA" id="ARBA00023124"/>
    </source>
</evidence>
<dbReference type="PANTHER" id="PTHR13604:SF0">
    <property type="entry name" value="ABASIC SITE PROCESSING PROTEIN HMCES"/>
    <property type="match status" value="1"/>
</dbReference>
<sequence>MKRFGLAVPDSLLETHFQARIDHRIQRFYNGSPGDSLPVLLNHPIPNIEMMRWGLIPGNWKKRELPFGTHLAYGRKLIQKPLYRAPIRLRRCLIPASYYLTWEEGDPYLVFIEETKLFAFGAVWEEWESFDEPPKLVHSFSIIMTATNRRLMALKEHMPLIIRHGSYKKWLDPNRSLMEIKQMIVPYEEKPMNAYKVTSKVKHTSFEGKEVYRPVSKRLHRKYEMIPDEYHEDVRGDKVVDKWKKKYLDRLIIKKSLNLLNYLIKFNRI</sequence>
<dbReference type="Gene3D" id="3.90.1680.10">
    <property type="entry name" value="SOS response associated peptidase-like"/>
    <property type="match status" value="1"/>
</dbReference>
<proteinExistence type="inferred from homology"/>
<keyword evidence="2 8" id="KW-0645">Protease</keyword>
<dbReference type="SUPFAM" id="SSF143081">
    <property type="entry name" value="BB1717-like"/>
    <property type="match status" value="1"/>
</dbReference>
<keyword evidence="5" id="KW-0190">Covalent protein-DNA linkage</keyword>
<keyword evidence="10" id="KW-1185">Reference proteome</keyword>
<name>A0ABT8KHH3_9BACT</name>
<keyword evidence="6" id="KW-0238">DNA-binding</keyword>
<evidence type="ECO:0000256" key="7">
    <source>
        <dbReference type="ARBA" id="ARBA00023239"/>
    </source>
</evidence>
<dbReference type="EC" id="3.4.-.-" evidence="8"/>
<dbReference type="RefSeq" id="WP_346750197.1">
    <property type="nucleotide sequence ID" value="NZ_JAUJEA010000001.1"/>
</dbReference>
<evidence type="ECO:0000256" key="2">
    <source>
        <dbReference type="ARBA" id="ARBA00022670"/>
    </source>
</evidence>
<dbReference type="InterPro" id="IPR003738">
    <property type="entry name" value="SRAP"/>
</dbReference>
<protein>
    <recommendedName>
        <fullName evidence="8">Abasic site processing protein</fullName>
        <ecNumber evidence="8">3.4.-.-</ecNumber>
    </recommendedName>
</protein>
<comment type="similarity">
    <text evidence="1 8">Belongs to the SOS response-associated peptidase family.</text>
</comment>
<keyword evidence="3" id="KW-0227">DNA damage</keyword>
<organism evidence="9 10">
    <name type="scientific">Splendidivirga corallicola</name>
    <dbReference type="NCBI Taxonomy" id="3051826"/>
    <lineage>
        <taxon>Bacteria</taxon>
        <taxon>Pseudomonadati</taxon>
        <taxon>Bacteroidota</taxon>
        <taxon>Cytophagia</taxon>
        <taxon>Cytophagales</taxon>
        <taxon>Splendidivirgaceae</taxon>
        <taxon>Splendidivirga</taxon>
    </lineage>
</organism>
<reference evidence="9" key="1">
    <citation type="submission" date="2023-06" db="EMBL/GenBank/DDBJ databases">
        <title>Genomic of Parafulvivirga corallium.</title>
        <authorList>
            <person name="Wang G."/>
        </authorList>
    </citation>
    <scope>NUCLEOTIDE SEQUENCE</scope>
    <source>
        <strain evidence="9">BMA10</strain>
    </source>
</reference>
<evidence type="ECO:0000256" key="4">
    <source>
        <dbReference type="ARBA" id="ARBA00022801"/>
    </source>
</evidence>
<evidence type="ECO:0000256" key="8">
    <source>
        <dbReference type="RuleBase" id="RU364100"/>
    </source>
</evidence>
<keyword evidence="7" id="KW-0456">Lyase</keyword>
<dbReference type="Proteomes" id="UP001172082">
    <property type="component" value="Unassembled WGS sequence"/>
</dbReference>
<evidence type="ECO:0000256" key="1">
    <source>
        <dbReference type="ARBA" id="ARBA00008136"/>
    </source>
</evidence>
<accession>A0ABT8KHH3</accession>
<dbReference type="Pfam" id="PF02586">
    <property type="entry name" value="SRAP"/>
    <property type="match status" value="1"/>
</dbReference>
<evidence type="ECO:0000313" key="10">
    <source>
        <dbReference type="Proteomes" id="UP001172082"/>
    </source>
</evidence>
<dbReference type="PANTHER" id="PTHR13604">
    <property type="entry name" value="DC12-RELATED"/>
    <property type="match status" value="1"/>
</dbReference>
<evidence type="ECO:0000256" key="6">
    <source>
        <dbReference type="ARBA" id="ARBA00023125"/>
    </source>
</evidence>
<comment type="caution">
    <text evidence="9">The sequence shown here is derived from an EMBL/GenBank/DDBJ whole genome shotgun (WGS) entry which is preliminary data.</text>
</comment>
<keyword evidence="4 8" id="KW-0378">Hydrolase</keyword>